<reference evidence="3" key="4">
    <citation type="submission" date="2015-06" db="UniProtKB">
        <authorList>
            <consortium name="EnsemblMetazoa"/>
        </authorList>
    </citation>
    <scope>IDENTIFICATION</scope>
</reference>
<feature type="compositionally biased region" description="Basic residues" evidence="1">
    <location>
        <begin position="60"/>
        <end position="77"/>
    </location>
</feature>
<dbReference type="VEuPathDB" id="VectorBase:ADAC000766"/>
<dbReference type="AlphaFoldDB" id="W5JSU4"/>
<gene>
    <name evidence="2" type="ORF">AND_000766</name>
</gene>
<evidence type="ECO:0000313" key="4">
    <source>
        <dbReference type="Proteomes" id="UP000000673"/>
    </source>
</evidence>
<proteinExistence type="predicted"/>
<reference evidence="2" key="3">
    <citation type="journal article" date="2013" name="Nucleic Acids Res.">
        <title>The genome of Anopheles darlingi, the main neotropical malaria vector.</title>
        <authorList>
            <person name="Marinotti O."/>
            <person name="Cerqueira G.C."/>
            <person name="de Almeida L.G."/>
            <person name="Ferro M.I."/>
            <person name="Loreto E.L."/>
            <person name="Zaha A."/>
            <person name="Teixeira S.M."/>
            <person name="Wespiser A.R."/>
            <person name="Almeida E Silva A."/>
            <person name="Schlindwein A.D."/>
            <person name="Pacheco A.C."/>
            <person name="Silva A.L."/>
            <person name="Graveley B.R."/>
            <person name="Walenz B.P."/>
            <person name="Lima Bde A."/>
            <person name="Ribeiro C.A."/>
            <person name="Nunes-Silva C.G."/>
            <person name="de Carvalho C.R."/>
            <person name="Soares C.M."/>
            <person name="de Menezes C.B."/>
            <person name="Matiolli C."/>
            <person name="Caffrey D."/>
            <person name="Araujo D.A."/>
            <person name="de Oliveira D.M."/>
            <person name="Golenbock D."/>
            <person name="Grisard E.C."/>
            <person name="Fantinatti-Garboggini F."/>
            <person name="de Carvalho F.M."/>
            <person name="Barcellos F.G."/>
            <person name="Prosdocimi F."/>
            <person name="May G."/>
            <person name="Azevedo Junior G.M."/>
            <person name="Guimaraes G.M."/>
            <person name="Goldman G.H."/>
            <person name="Padilha I.Q."/>
            <person name="Batista Jda S."/>
            <person name="Ferro J.A."/>
            <person name="Ribeiro J.M."/>
            <person name="Fietto J.L."/>
            <person name="Dabbas K.M."/>
            <person name="Cerdeira L."/>
            <person name="Agnez-Lima L.F."/>
            <person name="Brocchi M."/>
            <person name="de Carvalho M.O."/>
            <person name="Teixeira Mde M."/>
            <person name="Diniz Maia Mde M."/>
            <person name="Goldman M.H."/>
            <person name="Cruz Schneider M.P."/>
            <person name="Felipe M.S."/>
            <person name="Hungria M."/>
            <person name="Nicolas M.F."/>
            <person name="Pereira M."/>
            <person name="Montes M.A."/>
            <person name="Cantao M.E."/>
            <person name="Vincentz M."/>
            <person name="Rafael M.S."/>
            <person name="Silverman N."/>
            <person name="Stoco P.H."/>
            <person name="Souza R.C."/>
            <person name="Vicentini R."/>
            <person name="Gazzinelli R.T."/>
            <person name="Neves Rde O."/>
            <person name="Silva R."/>
            <person name="Astolfi-Filho S."/>
            <person name="Maciel T.E."/>
            <person name="Urmenyi T.P."/>
            <person name="Tadei W.P."/>
            <person name="Camargo E.P."/>
            <person name="de Vasconcelos A.T."/>
        </authorList>
    </citation>
    <scope>NUCLEOTIDE SEQUENCE</scope>
</reference>
<reference evidence="2 4" key="1">
    <citation type="journal article" date="2010" name="BMC Genomics">
        <title>Combination of measures distinguishes pre-miRNAs from other stem-loops in the genome of the newly sequenced Anopheles darlingi.</title>
        <authorList>
            <person name="Mendes N.D."/>
            <person name="Freitas A.T."/>
            <person name="Vasconcelos A.T."/>
            <person name="Sagot M.F."/>
        </authorList>
    </citation>
    <scope>NUCLEOTIDE SEQUENCE</scope>
</reference>
<feature type="compositionally biased region" description="Low complexity" evidence="1">
    <location>
        <begin position="50"/>
        <end position="59"/>
    </location>
</feature>
<accession>W5JSU4</accession>
<reference evidence="2" key="2">
    <citation type="submission" date="2010-05" db="EMBL/GenBank/DDBJ databases">
        <authorList>
            <person name="Almeida L.G."/>
            <person name="Nicolas M.F."/>
            <person name="Souza R.C."/>
            <person name="Vasconcelos A.T.R."/>
        </authorList>
    </citation>
    <scope>NUCLEOTIDE SEQUENCE</scope>
</reference>
<organism evidence="2">
    <name type="scientific">Anopheles darlingi</name>
    <name type="common">Mosquito</name>
    <dbReference type="NCBI Taxonomy" id="43151"/>
    <lineage>
        <taxon>Eukaryota</taxon>
        <taxon>Metazoa</taxon>
        <taxon>Ecdysozoa</taxon>
        <taxon>Arthropoda</taxon>
        <taxon>Hexapoda</taxon>
        <taxon>Insecta</taxon>
        <taxon>Pterygota</taxon>
        <taxon>Neoptera</taxon>
        <taxon>Endopterygota</taxon>
        <taxon>Diptera</taxon>
        <taxon>Nematocera</taxon>
        <taxon>Culicoidea</taxon>
        <taxon>Culicidae</taxon>
        <taxon>Anophelinae</taxon>
        <taxon>Anopheles</taxon>
    </lineage>
</organism>
<evidence type="ECO:0000256" key="1">
    <source>
        <dbReference type="SAM" id="MobiDB-lite"/>
    </source>
</evidence>
<protein>
    <submittedName>
        <fullName evidence="2 3">Uncharacterized protein</fullName>
    </submittedName>
</protein>
<dbReference type="Proteomes" id="UP000000673">
    <property type="component" value="Unassembled WGS sequence"/>
</dbReference>
<dbReference type="EnsemblMetazoa" id="ADAC000766-RA">
    <property type="protein sequence ID" value="ADAC000766-PA"/>
    <property type="gene ID" value="ADAC000766"/>
</dbReference>
<name>W5JSU4_ANODA</name>
<dbReference type="EMBL" id="ADMH02000189">
    <property type="protein sequence ID" value="ETN67427.1"/>
    <property type="molecule type" value="Genomic_DNA"/>
</dbReference>
<dbReference type="HOGENOM" id="CLU_1866814_0_0_1"/>
<feature type="region of interest" description="Disordered" evidence="1">
    <location>
        <begin position="31"/>
        <end position="104"/>
    </location>
</feature>
<sequence length="137" mass="15427">MVILGLPMIVVDPNRSCLQAAVTATLGNKRSRNNRVRQSNQTNLLQLQRSPSSSSTGMRTHTRRMRHETHFLRRGNNKRGTEKKTYRWKAHAQVPRSPRYTTHNNNNFSIVEAGTSTTPQVPKVSGHGLWGASSCYS</sequence>
<evidence type="ECO:0000313" key="2">
    <source>
        <dbReference type="EMBL" id="ETN67427.1"/>
    </source>
</evidence>
<evidence type="ECO:0000313" key="3">
    <source>
        <dbReference type="EnsemblMetazoa" id="ADAC000766-PA"/>
    </source>
</evidence>
<keyword evidence="4" id="KW-1185">Reference proteome</keyword>